<comment type="caution">
    <text evidence="1">The sequence shown here is derived from an EMBL/GenBank/DDBJ whole genome shotgun (WGS) entry which is preliminary data.</text>
</comment>
<evidence type="ECO:0000313" key="1">
    <source>
        <dbReference type="EMBL" id="KAH7657757.1"/>
    </source>
</evidence>
<dbReference type="EMBL" id="CM037027">
    <property type="protein sequence ID" value="KAH7657757.1"/>
    <property type="molecule type" value="Genomic_DNA"/>
</dbReference>
<organism evidence="1 2">
    <name type="scientific">Dioscorea alata</name>
    <name type="common">Purple yam</name>
    <dbReference type="NCBI Taxonomy" id="55571"/>
    <lineage>
        <taxon>Eukaryota</taxon>
        <taxon>Viridiplantae</taxon>
        <taxon>Streptophyta</taxon>
        <taxon>Embryophyta</taxon>
        <taxon>Tracheophyta</taxon>
        <taxon>Spermatophyta</taxon>
        <taxon>Magnoliopsida</taxon>
        <taxon>Liliopsida</taxon>
        <taxon>Dioscoreales</taxon>
        <taxon>Dioscoreaceae</taxon>
        <taxon>Dioscorea</taxon>
    </lineage>
</organism>
<protein>
    <submittedName>
        <fullName evidence="1">Rho termination factor N-terminal protein</fullName>
    </submittedName>
</protein>
<reference evidence="2" key="1">
    <citation type="journal article" date="2022" name="Nat. Commun.">
        <title>Chromosome evolution and the genetic basis of agronomically important traits in greater yam.</title>
        <authorList>
            <person name="Bredeson J.V."/>
            <person name="Lyons J.B."/>
            <person name="Oniyinde I.O."/>
            <person name="Okereke N.R."/>
            <person name="Kolade O."/>
            <person name="Nnabue I."/>
            <person name="Nwadili C.O."/>
            <person name="Hribova E."/>
            <person name="Parker M."/>
            <person name="Nwogha J."/>
            <person name="Shu S."/>
            <person name="Carlson J."/>
            <person name="Kariba R."/>
            <person name="Muthemba S."/>
            <person name="Knop K."/>
            <person name="Barton G.J."/>
            <person name="Sherwood A.V."/>
            <person name="Lopez-Montes A."/>
            <person name="Asiedu R."/>
            <person name="Jamnadass R."/>
            <person name="Muchugi A."/>
            <person name="Goodstein D."/>
            <person name="Egesi C.N."/>
            <person name="Featherston J."/>
            <person name="Asfaw A."/>
            <person name="Simpson G.G."/>
            <person name="Dolezel J."/>
            <person name="Hendre P.S."/>
            <person name="Van Deynze A."/>
            <person name="Kumar P.L."/>
            <person name="Obidiegwu J.E."/>
            <person name="Bhattacharjee R."/>
            <person name="Rokhsar D.S."/>
        </authorList>
    </citation>
    <scope>NUCLEOTIDE SEQUENCE [LARGE SCALE GENOMIC DNA]</scope>
    <source>
        <strain evidence="2">cv. TDa95/00328</strain>
    </source>
</reference>
<sequence length="270" mass="30141">MHAVTFPNSSLVGVQKQQQQQHIAANHSPFYGKEIADGASLSCDIFQASVTTIRFEGNRKGRIRRNAPSDKNGKEIDKTKSSNQEQLIALFRRIQLSISKGGSPVSKKRMPSKPIDEQSAESILGALRRHPVRKQVKDKTLVQEENAVSIKYEDKDRDKLETNAVLPGYGDEPELEAKESILAPEIPKVSRPSSNFVKRSPIPKPSSKNNSEEASEEQVIPVIAKQVLELQKIDEMKLPELKEVAKTRGIKGYSKLKKGELLKLLKELVQ</sequence>
<keyword evidence="2" id="KW-1185">Reference proteome</keyword>
<dbReference type="Proteomes" id="UP000827976">
    <property type="component" value="Chromosome 17"/>
</dbReference>
<gene>
    <name evidence="1" type="ORF">IHE45_17G042800</name>
</gene>
<proteinExistence type="predicted"/>
<name>A0ACB7UBW6_DIOAL</name>
<evidence type="ECO:0000313" key="2">
    <source>
        <dbReference type="Proteomes" id="UP000827976"/>
    </source>
</evidence>
<accession>A0ACB7UBW6</accession>